<reference evidence="10" key="1">
    <citation type="submission" date="2010-06" db="EMBL/GenBank/DDBJ databases">
        <authorList>
            <person name="Muzny D."/>
            <person name="Qin X."/>
            <person name="Buhay C."/>
            <person name="Dugan-Rocha S."/>
            <person name="Ding Y."/>
            <person name="Chen G."/>
            <person name="Hawes A."/>
            <person name="Holder M."/>
            <person name="Jhangiani S."/>
            <person name="Johnson A."/>
            <person name="Khan Z."/>
            <person name="Li Z."/>
            <person name="Liu W."/>
            <person name="Liu X."/>
            <person name="Perez L."/>
            <person name="Shen H."/>
            <person name="Wang Q."/>
            <person name="Watt J."/>
            <person name="Xi L."/>
            <person name="Xin Y."/>
            <person name="Zhou J."/>
            <person name="Deng J."/>
            <person name="Jiang H."/>
            <person name="Liu Y."/>
            <person name="Qu J."/>
            <person name="Song X.-Z."/>
            <person name="Zhang L."/>
            <person name="Villasana D."/>
            <person name="Johnson A."/>
            <person name="Liu J."/>
            <person name="Liyanage D."/>
            <person name="Lorensuhewa L."/>
            <person name="Robinson T."/>
            <person name="Song A."/>
            <person name="Song B.-B."/>
            <person name="Dinh H."/>
            <person name="Thornton R."/>
            <person name="Coyle M."/>
            <person name="Francisco L."/>
            <person name="Jackson L."/>
            <person name="Javaid M."/>
            <person name="Korchina V."/>
            <person name="Kovar C."/>
            <person name="Mata R."/>
            <person name="Mathew T."/>
            <person name="Ngo R."/>
            <person name="Nguyen L."/>
            <person name="Nguyen N."/>
            <person name="Okwuonu G."/>
            <person name="Ongeri F."/>
            <person name="Pham C."/>
            <person name="Simmons D."/>
            <person name="Wilczek-Boney K."/>
            <person name="Hale W."/>
            <person name="Jakkamsetti A."/>
            <person name="Pham P."/>
            <person name="Ruth R."/>
            <person name="San Lucas F."/>
            <person name="Warren J."/>
            <person name="Zhang J."/>
            <person name="Zhao Z."/>
            <person name="Zhou C."/>
            <person name="Zhu D."/>
            <person name="Lee S."/>
            <person name="Bess C."/>
            <person name="Blankenburg K."/>
            <person name="Forbes L."/>
            <person name="Fu Q."/>
            <person name="Gubbala S."/>
            <person name="Hirani K."/>
            <person name="Jayaseelan J.C."/>
            <person name="Lara F."/>
            <person name="Munidasa M."/>
            <person name="Palculict T."/>
            <person name="Patil S."/>
            <person name="Pu L.-L."/>
            <person name="Saada N."/>
            <person name="Tang L."/>
            <person name="Weissenberger G."/>
            <person name="Zhu Y."/>
            <person name="Hemphill L."/>
            <person name="Shang Y."/>
            <person name="Youmans B."/>
            <person name="Ayvaz T."/>
            <person name="Ross M."/>
            <person name="Santibanez J."/>
            <person name="Aqrawi P."/>
            <person name="Gross S."/>
            <person name="Joshi V."/>
            <person name="Fowler G."/>
            <person name="Nazareth L."/>
            <person name="Reid J."/>
            <person name="Worley K."/>
            <person name="Petrosino J."/>
            <person name="Highlander S."/>
            <person name="Gibbs R."/>
        </authorList>
    </citation>
    <scope>NUCLEOTIDE SEQUENCE [LARGE SCALE GENOMIC DNA]</scope>
    <source>
        <strain evidence="10">ATCC 33030</strain>
    </source>
</reference>
<comment type="similarity">
    <text evidence="5 6">Belongs to the LipB family.</text>
</comment>
<evidence type="ECO:0000313" key="11">
    <source>
        <dbReference type="Proteomes" id="UP000004208"/>
    </source>
</evidence>
<dbReference type="PIRSF" id="PIRSF016262">
    <property type="entry name" value="LPLase"/>
    <property type="match status" value="1"/>
</dbReference>
<proteinExistence type="inferred from homology"/>
<evidence type="ECO:0000259" key="9">
    <source>
        <dbReference type="PROSITE" id="PS51733"/>
    </source>
</evidence>
<dbReference type="OrthoDB" id="9787061at2"/>
<dbReference type="Pfam" id="PF21948">
    <property type="entry name" value="LplA-B_cat"/>
    <property type="match status" value="1"/>
</dbReference>
<comment type="caution">
    <text evidence="10">The sequence shown here is derived from an EMBL/GenBank/DDBJ whole genome shotgun (WGS) entry which is preliminary data.</text>
</comment>
<dbReference type="InterPro" id="IPR004143">
    <property type="entry name" value="BPL_LPL_catalytic"/>
</dbReference>
<evidence type="ECO:0000256" key="7">
    <source>
        <dbReference type="PIRSR" id="PIRSR016262-1"/>
    </source>
</evidence>
<evidence type="ECO:0000256" key="2">
    <source>
        <dbReference type="ARBA" id="ARBA00022679"/>
    </source>
</evidence>
<evidence type="ECO:0000256" key="1">
    <source>
        <dbReference type="ARBA" id="ARBA00004821"/>
    </source>
</evidence>
<feature type="domain" description="BPL/LPL catalytic" evidence="9">
    <location>
        <begin position="49"/>
        <end position="232"/>
    </location>
</feature>
<dbReference type="RefSeq" id="WP_005289474.1">
    <property type="nucleotide sequence ID" value="NZ_CM000961.1"/>
</dbReference>
<dbReference type="PANTHER" id="PTHR10993">
    <property type="entry name" value="OCTANOYLTRANSFERASE"/>
    <property type="match status" value="1"/>
</dbReference>
<dbReference type="NCBIfam" id="NF010925">
    <property type="entry name" value="PRK14345.1"/>
    <property type="match status" value="1"/>
</dbReference>
<dbReference type="Gene3D" id="3.30.930.10">
    <property type="entry name" value="Bira Bifunctional Protein, Domain 2"/>
    <property type="match status" value="1"/>
</dbReference>
<dbReference type="AlphaFoldDB" id="D7WEH9"/>
<feature type="binding site" evidence="5">
    <location>
        <begin position="175"/>
        <end position="177"/>
    </location>
    <ligand>
        <name>substrate</name>
    </ligand>
</feature>
<gene>
    <name evidence="5 10" type="primary">lipB</name>
    <name evidence="10" type="ORF">HMPREF0291_11213</name>
</gene>
<organism evidence="10 11">
    <name type="scientific">Corynebacterium genitalium ATCC 33030</name>
    <dbReference type="NCBI Taxonomy" id="585529"/>
    <lineage>
        <taxon>Bacteria</taxon>
        <taxon>Bacillati</taxon>
        <taxon>Actinomycetota</taxon>
        <taxon>Actinomycetes</taxon>
        <taxon>Mycobacteriales</taxon>
        <taxon>Corynebacteriaceae</taxon>
        <taxon>Corynebacterium</taxon>
    </lineage>
</organism>
<evidence type="ECO:0000256" key="3">
    <source>
        <dbReference type="ARBA" id="ARBA00023315"/>
    </source>
</evidence>
<dbReference type="EMBL" id="ACLJ02000003">
    <property type="protein sequence ID" value="EFK53556.1"/>
    <property type="molecule type" value="Genomic_DNA"/>
</dbReference>
<dbReference type="eggNOG" id="COG0321">
    <property type="taxonomic scope" value="Bacteria"/>
</dbReference>
<evidence type="ECO:0000256" key="4">
    <source>
        <dbReference type="ARBA" id="ARBA00024732"/>
    </source>
</evidence>
<comment type="function">
    <text evidence="4 5 6">Catalyzes the transfer of endogenously produced octanoic acid from octanoyl-acyl-carrier-protein onto the lipoyl domains of lipoate-dependent enzymes. Lipoyl-ACP can also act as a substrate although octanoyl-ACP is likely to be the physiological substrate.</text>
</comment>
<dbReference type="STRING" id="585529.HMPREF0291_11213"/>
<comment type="miscellaneous">
    <text evidence="5">In the reaction, the free carboxyl group of octanoic acid is attached via an amide linkage to the epsilon-amino group of a specific lysine residue of lipoyl domains of lipoate-dependent enzymes.</text>
</comment>
<evidence type="ECO:0000256" key="5">
    <source>
        <dbReference type="HAMAP-Rule" id="MF_00013"/>
    </source>
</evidence>
<evidence type="ECO:0000313" key="10">
    <source>
        <dbReference type="EMBL" id="EFK53556.1"/>
    </source>
</evidence>
<dbReference type="InterPro" id="IPR000544">
    <property type="entry name" value="Octanoyltransferase"/>
</dbReference>
<dbReference type="GO" id="GO:0005737">
    <property type="term" value="C:cytoplasm"/>
    <property type="evidence" value="ECO:0007669"/>
    <property type="project" value="UniProtKB-SubCell"/>
</dbReference>
<dbReference type="HAMAP" id="MF_00013">
    <property type="entry name" value="LipB"/>
    <property type="match status" value="1"/>
</dbReference>
<evidence type="ECO:0000256" key="8">
    <source>
        <dbReference type="PIRSR" id="PIRSR016262-3"/>
    </source>
</evidence>
<dbReference type="PROSITE" id="PS01313">
    <property type="entry name" value="LIPB"/>
    <property type="match status" value="1"/>
</dbReference>
<dbReference type="UniPathway" id="UPA00538">
    <property type="reaction ID" value="UER00592"/>
</dbReference>
<comment type="caution">
    <text evidence="5">Lacks conserved residue(s) required for the propagation of feature annotation.</text>
</comment>
<dbReference type="InterPro" id="IPR020605">
    <property type="entry name" value="Octanoyltransferase_CS"/>
</dbReference>
<dbReference type="GO" id="GO:0033819">
    <property type="term" value="F:lipoyl(octanoyl) transferase activity"/>
    <property type="evidence" value="ECO:0007669"/>
    <property type="project" value="UniProtKB-EC"/>
</dbReference>
<dbReference type="GO" id="GO:0009249">
    <property type="term" value="P:protein lipoylation"/>
    <property type="evidence" value="ECO:0007669"/>
    <property type="project" value="InterPro"/>
</dbReference>
<dbReference type="HOGENOM" id="CLU_035168_2_1_11"/>
<sequence>MTAPRDPFFPADKSIRADNSPLDVRNLGLVDYEETWHMQADLATQRANDEIGDTLLVLQHPNTYTAGKRTQPEDLPDNGLPVVKVDRGGRITWHGEGQLVTYPIIKLADPVDVVDFVRRIEEAMIFAVREFGVADAGRIEGRSGVWVPADPATFRRDRKVAQLGIRVTRGVTMHGLAVNCNNTLEYFGHIIACGINDADVTTLSLETGRDITPDAITPTLVDALSRALSGELHVSDHTIGAAPTP</sequence>
<keyword evidence="11" id="KW-1185">Reference proteome</keyword>
<comment type="subcellular location">
    <subcellularLocation>
        <location evidence="5">Cytoplasm</location>
    </subcellularLocation>
</comment>
<dbReference type="Proteomes" id="UP000004208">
    <property type="component" value="Unassembled WGS sequence"/>
</dbReference>
<dbReference type="PANTHER" id="PTHR10993:SF7">
    <property type="entry name" value="LIPOYLTRANSFERASE 2, MITOCHONDRIAL-RELATED"/>
    <property type="match status" value="1"/>
</dbReference>
<comment type="pathway">
    <text evidence="1 5 6">Protein modification; protein lipoylation via endogenous pathway; protein N(6)-(lipoyl)lysine from octanoyl-[acyl-carrier-protein]: step 1/2.</text>
</comment>
<keyword evidence="3 5" id="KW-0012">Acyltransferase</keyword>
<feature type="active site" description="Acyl-thioester intermediate" evidence="5 7">
    <location>
        <position position="193"/>
    </location>
</feature>
<feature type="site" description="Lowers pKa of active site Cys" evidence="5 8">
    <location>
        <position position="159"/>
    </location>
</feature>
<keyword evidence="2 5" id="KW-0808">Transferase</keyword>
<accession>D7WEH9</accession>
<protein>
    <recommendedName>
        <fullName evidence="5 6">Octanoyltransferase</fullName>
        <ecNumber evidence="5 6">2.3.1.181</ecNumber>
    </recommendedName>
    <alternativeName>
        <fullName evidence="5">Lipoate-protein ligase B</fullName>
    </alternativeName>
    <alternativeName>
        <fullName evidence="5">Lipoyl/octanoyl transferase</fullName>
    </alternativeName>
    <alternativeName>
        <fullName evidence="5">Octanoyl-[acyl-carrier-protein]-protein N-octanoyltransferase</fullName>
    </alternativeName>
</protein>
<dbReference type="CDD" id="cd16444">
    <property type="entry name" value="LipB"/>
    <property type="match status" value="1"/>
</dbReference>
<dbReference type="PROSITE" id="PS51733">
    <property type="entry name" value="BPL_LPL_CATALYTIC"/>
    <property type="match status" value="1"/>
</dbReference>
<dbReference type="SUPFAM" id="SSF55681">
    <property type="entry name" value="Class II aaRS and biotin synthetases"/>
    <property type="match status" value="1"/>
</dbReference>
<feature type="binding site" evidence="5">
    <location>
        <begin position="87"/>
        <end position="94"/>
    </location>
    <ligand>
        <name>substrate</name>
    </ligand>
</feature>
<dbReference type="InterPro" id="IPR045864">
    <property type="entry name" value="aa-tRNA-synth_II/BPL/LPL"/>
</dbReference>
<comment type="catalytic activity">
    <reaction evidence="5 6">
        <text>octanoyl-[ACP] + L-lysyl-[protein] = N(6)-octanoyl-L-lysyl-[protein] + holo-[ACP] + H(+)</text>
        <dbReference type="Rhea" id="RHEA:17665"/>
        <dbReference type="Rhea" id="RHEA-COMP:9636"/>
        <dbReference type="Rhea" id="RHEA-COMP:9685"/>
        <dbReference type="Rhea" id="RHEA-COMP:9752"/>
        <dbReference type="Rhea" id="RHEA-COMP:9928"/>
        <dbReference type="ChEBI" id="CHEBI:15378"/>
        <dbReference type="ChEBI" id="CHEBI:29969"/>
        <dbReference type="ChEBI" id="CHEBI:64479"/>
        <dbReference type="ChEBI" id="CHEBI:78463"/>
        <dbReference type="ChEBI" id="CHEBI:78809"/>
        <dbReference type="EC" id="2.3.1.181"/>
    </reaction>
</comment>
<dbReference type="NCBIfam" id="TIGR00214">
    <property type="entry name" value="lipB"/>
    <property type="match status" value="1"/>
</dbReference>
<name>D7WEH9_9CORY</name>
<dbReference type="EC" id="2.3.1.181" evidence="5 6"/>
<evidence type="ECO:0000256" key="6">
    <source>
        <dbReference type="PIRNR" id="PIRNR016262"/>
    </source>
</evidence>
<keyword evidence="5" id="KW-0963">Cytoplasm</keyword>